<evidence type="ECO:0000256" key="22">
    <source>
        <dbReference type="ARBA" id="ARBA00032743"/>
    </source>
</evidence>
<dbReference type="Proteomes" id="UP001596047">
    <property type="component" value="Unassembled WGS sequence"/>
</dbReference>
<evidence type="ECO:0000256" key="5">
    <source>
        <dbReference type="ARBA" id="ARBA00010185"/>
    </source>
</evidence>
<evidence type="ECO:0000256" key="21">
    <source>
        <dbReference type="ARBA" id="ARBA00032396"/>
    </source>
</evidence>
<dbReference type="GO" id="GO:0016779">
    <property type="term" value="F:nucleotidyltransferase activity"/>
    <property type="evidence" value="ECO:0007669"/>
    <property type="project" value="UniProtKB-KW"/>
</dbReference>
<evidence type="ECO:0000256" key="9">
    <source>
        <dbReference type="ARBA" id="ARBA00022516"/>
    </source>
</evidence>
<reference evidence="26" key="1">
    <citation type="journal article" date="2019" name="Int. J. Syst. Evol. Microbiol.">
        <title>The Global Catalogue of Microorganisms (GCM) 10K type strain sequencing project: providing services to taxonomists for standard genome sequencing and annotation.</title>
        <authorList>
            <consortium name="The Broad Institute Genomics Platform"/>
            <consortium name="The Broad Institute Genome Sequencing Center for Infectious Disease"/>
            <person name="Wu L."/>
            <person name="Ma J."/>
        </authorList>
    </citation>
    <scope>NUCLEOTIDE SEQUENCE [LARGE SCALE GENOMIC DNA]</scope>
    <source>
        <strain evidence="26">CGMCC 1.3240</strain>
    </source>
</reference>
<evidence type="ECO:0000256" key="19">
    <source>
        <dbReference type="ARBA" id="ARBA00031825"/>
    </source>
</evidence>
<comment type="pathway">
    <text evidence="3">Phospholipid metabolism; CDP-diacylglycerol biosynthesis; CDP-diacylglycerol from sn-glycerol 3-phosphate: step 3/3.</text>
</comment>
<evidence type="ECO:0000256" key="23">
    <source>
        <dbReference type="ARBA" id="ARBA00033406"/>
    </source>
</evidence>
<keyword evidence="12 25" id="KW-0548">Nucleotidyltransferase</keyword>
<evidence type="ECO:0000256" key="8">
    <source>
        <dbReference type="ARBA" id="ARBA00022475"/>
    </source>
</evidence>
<evidence type="ECO:0000313" key="25">
    <source>
        <dbReference type="EMBL" id="MFC5648989.1"/>
    </source>
</evidence>
<keyword evidence="11 24" id="KW-0812">Transmembrane</keyword>
<evidence type="ECO:0000256" key="15">
    <source>
        <dbReference type="ARBA" id="ARBA00023136"/>
    </source>
</evidence>
<evidence type="ECO:0000256" key="1">
    <source>
        <dbReference type="ARBA" id="ARBA00001698"/>
    </source>
</evidence>
<keyword evidence="17" id="KW-1208">Phospholipid metabolism</keyword>
<protein>
    <recommendedName>
        <fullName evidence="7">Phosphatidate cytidylyltransferase</fullName>
        <ecNumber evidence="6">2.7.7.41</ecNumber>
    </recommendedName>
    <alternativeName>
        <fullName evidence="20">CDP-DAG synthase</fullName>
    </alternativeName>
    <alternativeName>
        <fullName evidence="22">CDP-DG synthase</fullName>
    </alternativeName>
    <alternativeName>
        <fullName evidence="18">CDP-diacylglycerol synthase</fullName>
    </alternativeName>
    <alternativeName>
        <fullName evidence="21">CDP-diglyceride pyrophosphorylase</fullName>
    </alternativeName>
    <alternativeName>
        <fullName evidence="23">CDP-diglyceride synthase</fullName>
    </alternativeName>
    <alternativeName>
        <fullName evidence="19">CTP:phosphatidate cytidylyltransferase</fullName>
    </alternativeName>
</protein>
<feature type="transmembrane region" description="Helical" evidence="24">
    <location>
        <begin position="6"/>
        <end position="35"/>
    </location>
</feature>
<dbReference type="EMBL" id="JBHSOW010000028">
    <property type="protein sequence ID" value="MFC5648989.1"/>
    <property type="molecule type" value="Genomic_DNA"/>
</dbReference>
<evidence type="ECO:0000256" key="18">
    <source>
        <dbReference type="ARBA" id="ARBA00029893"/>
    </source>
</evidence>
<keyword evidence="26" id="KW-1185">Reference proteome</keyword>
<dbReference type="PANTHER" id="PTHR46382">
    <property type="entry name" value="PHOSPHATIDATE CYTIDYLYLTRANSFERASE"/>
    <property type="match status" value="1"/>
</dbReference>
<evidence type="ECO:0000256" key="10">
    <source>
        <dbReference type="ARBA" id="ARBA00022679"/>
    </source>
</evidence>
<comment type="caution">
    <text evidence="25">The sequence shown here is derived from an EMBL/GenBank/DDBJ whole genome shotgun (WGS) entry which is preliminary data.</text>
</comment>
<accession>A0ABW0VVT0</accession>
<comment type="catalytic activity">
    <reaction evidence="1">
        <text>a 1,2-diacyl-sn-glycero-3-phosphate + CTP + H(+) = a CDP-1,2-diacyl-sn-glycerol + diphosphate</text>
        <dbReference type="Rhea" id="RHEA:16229"/>
        <dbReference type="ChEBI" id="CHEBI:15378"/>
        <dbReference type="ChEBI" id="CHEBI:33019"/>
        <dbReference type="ChEBI" id="CHEBI:37563"/>
        <dbReference type="ChEBI" id="CHEBI:58332"/>
        <dbReference type="ChEBI" id="CHEBI:58608"/>
        <dbReference type="EC" id="2.7.7.41"/>
    </reaction>
</comment>
<keyword evidence="13 24" id="KW-1133">Transmembrane helix</keyword>
<dbReference type="EC" id="2.7.7.41" evidence="6"/>
<evidence type="ECO:0000256" key="4">
    <source>
        <dbReference type="ARBA" id="ARBA00005189"/>
    </source>
</evidence>
<keyword evidence="14" id="KW-0443">Lipid metabolism</keyword>
<feature type="transmembrane region" description="Helical" evidence="24">
    <location>
        <begin position="199"/>
        <end position="219"/>
    </location>
</feature>
<evidence type="ECO:0000256" key="16">
    <source>
        <dbReference type="ARBA" id="ARBA00023209"/>
    </source>
</evidence>
<evidence type="ECO:0000256" key="7">
    <source>
        <dbReference type="ARBA" id="ARBA00019373"/>
    </source>
</evidence>
<evidence type="ECO:0000256" key="13">
    <source>
        <dbReference type="ARBA" id="ARBA00022989"/>
    </source>
</evidence>
<comment type="pathway">
    <text evidence="4">Lipid metabolism.</text>
</comment>
<evidence type="ECO:0000256" key="20">
    <source>
        <dbReference type="ARBA" id="ARBA00032253"/>
    </source>
</evidence>
<dbReference type="PANTHER" id="PTHR46382:SF1">
    <property type="entry name" value="PHOSPHATIDATE CYTIDYLYLTRANSFERASE"/>
    <property type="match status" value="1"/>
</dbReference>
<keyword evidence="9" id="KW-0444">Lipid biosynthesis</keyword>
<evidence type="ECO:0000256" key="11">
    <source>
        <dbReference type="ARBA" id="ARBA00022692"/>
    </source>
</evidence>
<evidence type="ECO:0000256" key="12">
    <source>
        <dbReference type="ARBA" id="ARBA00022695"/>
    </source>
</evidence>
<name>A0ABW0VVT0_9BACL</name>
<sequence length="266" mass="28896">MKQRIITGLIGGAVFVALTVAGGWFFYGLLLLLALIGFFEYTRMNGLLWKHPASLIGFAGVLVLLFPWNEFDVHQPDGIHMFWLLMFLVLTITVLTKNKMTIDDAALMLLGVLYVGYGFYAMFEVRNAEAHGLLATFLAFGSIWASDIGAYFCGKAFGKTKLWPSISPNKTIEGSLGGVVLSLIVAVLFSFVYPDIISIGRALGIGLIAAVAGQLGDLIQSAYKRIRGIKDTGTILPGHGGVLDRCDSWIIVFPFLIMTQLLPLGG</sequence>
<organism evidence="25 26">
    <name type="scientific">Paenibacillus solisilvae</name>
    <dbReference type="NCBI Taxonomy" id="2486751"/>
    <lineage>
        <taxon>Bacteria</taxon>
        <taxon>Bacillati</taxon>
        <taxon>Bacillota</taxon>
        <taxon>Bacilli</taxon>
        <taxon>Bacillales</taxon>
        <taxon>Paenibacillaceae</taxon>
        <taxon>Paenibacillus</taxon>
    </lineage>
</organism>
<proteinExistence type="inferred from homology"/>
<gene>
    <name evidence="25" type="ORF">ACFPYJ_07565</name>
</gene>
<comment type="similarity">
    <text evidence="5">Belongs to the CDS family.</text>
</comment>
<keyword evidence="8" id="KW-1003">Cell membrane</keyword>
<evidence type="ECO:0000313" key="26">
    <source>
        <dbReference type="Proteomes" id="UP001596047"/>
    </source>
</evidence>
<dbReference type="Pfam" id="PF01148">
    <property type="entry name" value="CTP_transf_1"/>
    <property type="match status" value="1"/>
</dbReference>
<feature type="transmembrane region" description="Helical" evidence="24">
    <location>
        <begin position="78"/>
        <end position="96"/>
    </location>
</feature>
<keyword evidence="15 24" id="KW-0472">Membrane</keyword>
<keyword evidence="10" id="KW-0808">Transferase</keyword>
<evidence type="ECO:0000256" key="6">
    <source>
        <dbReference type="ARBA" id="ARBA00012487"/>
    </source>
</evidence>
<dbReference type="RefSeq" id="WP_379187478.1">
    <property type="nucleotide sequence ID" value="NZ_JBHSOW010000028.1"/>
</dbReference>
<feature type="transmembrane region" description="Helical" evidence="24">
    <location>
        <begin position="174"/>
        <end position="193"/>
    </location>
</feature>
<feature type="transmembrane region" description="Helical" evidence="24">
    <location>
        <begin position="47"/>
        <end position="66"/>
    </location>
</feature>
<evidence type="ECO:0000256" key="2">
    <source>
        <dbReference type="ARBA" id="ARBA00004651"/>
    </source>
</evidence>
<evidence type="ECO:0000256" key="24">
    <source>
        <dbReference type="SAM" id="Phobius"/>
    </source>
</evidence>
<evidence type="ECO:0000256" key="3">
    <source>
        <dbReference type="ARBA" id="ARBA00005119"/>
    </source>
</evidence>
<feature type="transmembrane region" description="Helical" evidence="24">
    <location>
        <begin position="105"/>
        <end position="123"/>
    </location>
</feature>
<keyword evidence="16" id="KW-0594">Phospholipid biosynthesis</keyword>
<comment type="subcellular location">
    <subcellularLocation>
        <location evidence="2">Cell membrane</location>
        <topology evidence="2">Multi-pass membrane protein</topology>
    </subcellularLocation>
</comment>
<evidence type="ECO:0000256" key="14">
    <source>
        <dbReference type="ARBA" id="ARBA00023098"/>
    </source>
</evidence>
<evidence type="ECO:0000256" key="17">
    <source>
        <dbReference type="ARBA" id="ARBA00023264"/>
    </source>
</evidence>
<feature type="transmembrane region" description="Helical" evidence="24">
    <location>
        <begin position="135"/>
        <end position="153"/>
    </location>
</feature>